<dbReference type="FunFam" id="3.40.50.300:FF:000285">
    <property type="entry name" value="Sporulation initiation inhibitor Soj"/>
    <property type="match status" value="1"/>
</dbReference>
<dbReference type="Gene3D" id="3.40.50.300">
    <property type="entry name" value="P-loop containing nucleotide triphosphate hydrolases"/>
    <property type="match status" value="1"/>
</dbReference>
<evidence type="ECO:0000313" key="2">
    <source>
        <dbReference type="EMBL" id="CEZ19744.1"/>
    </source>
</evidence>
<dbReference type="EMBL" id="LN827929">
    <property type="protein sequence ID" value="CEZ19744.1"/>
    <property type="molecule type" value="Genomic_DNA"/>
</dbReference>
<dbReference type="Proteomes" id="UP000064007">
    <property type="component" value="Chromosome 1"/>
</dbReference>
<dbReference type="InterPro" id="IPR050678">
    <property type="entry name" value="DNA_Partitioning_ATPase"/>
</dbReference>
<accession>A0A0D6EWB9</accession>
<dbReference type="RefSeq" id="WP_046488222.1">
    <property type="nucleotide sequence ID" value="NZ_LN827929.1"/>
</dbReference>
<feature type="domain" description="AAA" evidence="1">
    <location>
        <begin position="1"/>
        <end position="172"/>
    </location>
</feature>
<dbReference type="InterPro" id="IPR025669">
    <property type="entry name" value="AAA_dom"/>
</dbReference>
<keyword evidence="3" id="KW-1185">Reference proteome</keyword>
<dbReference type="SUPFAM" id="SSF52540">
    <property type="entry name" value="P-loop containing nucleoside triphosphate hydrolases"/>
    <property type="match status" value="1"/>
</dbReference>
<evidence type="ECO:0000259" key="1">
    <source>
        <dbReference type="Pfam" id="PF13614"/>
    </source>
</evidence>
<dbReference type="PANTHER" id="PTHR13696:SF52">
    <property type="entry name" value="PARA FAMILY PROTEIN CT_582"/>
    <property type="match status" value="1"/>
</dbReference>
<dbReference type="InterPro" id="IPR027417">
    <property type="entry name" value="P-loop_NTPase"/>
</dbReference>
<dbReference type="HOGENOM" id="CLU_037612_1_2_4"/>
<organism evidence="2 3">
    <name type="scientific">Candidatus Methylopumilus planktonicus</name>
    <dbReference type="NCBI Taxonomy" id="1581557"/>
    <lineage>
        <taxon>Bacteria</taxon>
        <taxon>Pseudomonadati</taxon>
        <taxon>Pseudomonadota</taxon>
        <taxon>Betaproteobacteria</taxon>
        <taxon>Nitrosomonadales</taxon>
        <taxon>Methylophilaceae</taxon>
        <taxon>Candidatus Methylopumilus</taxon>
    </lineage>
</organism>
<dbReference type="STRING" id="1581557.BN1208_0859"/>
<proteinExistence type="predicted"/>
<dbReference type="KEGG" id="mbat:BN1208_0859"/>
<evidence type="ECO:0000313" key="3">
    <source>
        <dbReference type="Proteomes" id="UP000064007"/>
    </source>
</evidence>
<dbReference type="PANTHER" id="PTHR13696">
    <property type="entry name" value="P-LOOP CONTAINING NUCLEOSIDE TRIPHOSPHATE HYDROLASE"/>
    <property type="match status" value="1"/>
</dbReference>
<name>A0A0D6EWB9_9PROT</name>
<dbReference type="AlphaFoldDB" id="A0A0D6EWB9"/>
<reference evidence="3" key="1">
    <citation type="submission" date="2014-12" db="EMBL/GenBank/DDBJ databases">
        <authorList>
            <person name="Salcher M.M."/>
        </authorList>
    </citation>
    <scope>NUCLEOTIDE SEQUENCE [LARGE SCALE GENOMIC DNA]</scope>
    <source>
        <strain evidence="3">MMS-10A-171</strain>
    </source>
</reference>
<dbReference type="OrthoDB" id="69313at2"/>
<dbReference type="Pfam" id="PF13614">
    <property type="entry name" value="AAA_31"/>
    <property type="match status" value="1"/>
</dbReference>
<dbReference type="CDD" id="cd02042">
    <property type="entry name" value="ParAB_family"/>
    <property type="match status" value="1"/>
</dbReference>
<dbReference type="PIRSF" id="PIRSF009320">
    <property type="entry name" value="Nuc_binding_HP_1000"/>
    <property type="match status" value="1"/>
</dbReference>
<protein>
    <submittedName>
        <fullName evidence="2">ATPase involved in chromosome partitioning ParA family</fullName>
    </submittedName>
</protein>
<gene>
    <name evidence="2" type="primary">soj</name>
    <name evidence="2" type="ORF">BN1208_0859</name>
</gene>
<sequence length="258" mass="28542">MKIIAIANQKGGCAKTSTVVNLAAALGEKKFKILIIDLDPQANATFWLNAETNGICSSSLFSIDQKIKKLIVNTSANSVDIIPASEKLSDLTLSVSPNFEQLKQNLSFTELNYDFVILDTPPTLGFITQNALVACHKILIPVTTHILSLAGVYQLMQKVSFIQVKYNKNLSILGYVASRFDTRTRHAKDVLNSLIENFGDKVMETIIHENIRLAEAPSFQKSILEYAPTSQAARDYRDLADEVIKKIINVNAQNLSQI</sequence>